<reference evidence="4 5" key="1">
    <citation type="journal article" date="2016" name="Nat. Commun.">
        <title>Extremotolerant tardigrade genome and improved radiotolerance of human cultured cells by tardigrade-unique protein.</title>
        <authorList>
            <person name="Hashimoto T."/>
            <person name="Horikawa D.D."/>
            <person name="Saito Y."/>
            <person name="Kuwahara H."/>
            <person name="Kozuka-Hata H."/>
            <person name="Shin-I T."/>
            <person name="Minakuchi Y."/>
            <person name="Ohishi K."/>
            <person name="Motoyama A."/>
            <person name="Aizu T."/>
            <person name="Enomoto A."/>
            <person name="Kondo K."/>
            <person name="Tanaka S."/>
            <person name="Hara Y."/>
            <person name="Koshikawa S."/>
            <person name="Sagara H."/>
            <person name="Miura T."/>
            <person name="Yokobori S."/>
            <person name="Miyagawa K."/>
            <person name="Suzuki Y."/>
            <person name="Kubo T."/>
            <person name="Oyama M."/>
            <person name="Kohara Y."/>
            <person name="Fujiyama A."/>
            <person name="Arakawa K."/>
            <person name="Katayama T."/>
            <person name="Toyoda A."/>
            <person name="Kunieda T."/>
        </authorList>
    </citation>
    <scope>NUCLEOTIDE SEQUENCE [LARGE SCALE GENOMIC DNA]</scope>
    <source>
        <strain evidence="4 5">YOKOZUNA-1</strain>
    </source>
</reference>
<name>A0A1D1V9X2_RAMVA</name>
<evidence type="ECO:0000259" key="3">
    <source>
        <dbReference type="SMART" id="SM00651"/>
    </source>
</evidence>
<feature type="compositionally biased region" description="Acidic residues" evidence="2">
    <location>
        <begin position="1"/>
        <end position="11"/>
    </location>
</feature>
<feature type="domain" description="Sm" evidence="3">
    <location>
        <begin position="41"/>
        <end position="113"/>
    </location>
</feature>
<gene>
    <name evidence="4" type="primary">RvY_09583-1</name>
    <name evidence="4" type="synonym">RvY_09583.1</name>
    <name evidence="4" type="ORF">RvY_09583</name>
</gene>
<dbReference type="Proteomes" id="UP000186922">
    <property type="component" value="Unassembled WGS sequence"/>
</dbReference>
<dbReference type="Gene3D" id="2.30.30.100">
    <property type="match status" value="1"/>
</dbReference>
<dbReference type="SMART" id="SM00651">
    <property type="entry name" value="Sm"/>
    <property type="match status" value="1"/>
</dbReference>
<evidence type="ECO:0000256" key="1">
    <source>
        <dbReference type="ARBA" id="ARBA00006850"/>
    </source>
</evidence>
<dbReference type="OrthoDB" id="368909at2759"/>
<dbReference type="InterPro" id="IPR050914">
    <property type="entry name" value="snRNP_SmB/NAA38-like"/>
</dbReference>
<feature type="compositionally biased region" description="Basic and acidic residues" evidence="2">
    <location>
        <begin position="12"/>
        <end position="23"/>
    </location>
</feature>
<evidence type="ECO:0000313" key="5">
    <source>
        <dbReference type="Proteomes" id="UP000186922"/>
    </source>
</evidence>
<dbReference type="CDD" id="cd06168">
    <property type="entry name" value="LSMD1"/>
    <property type="match status" value="1"/>
</dbReference>
<keyword evidence="5" id="KW-1185">Reference proteome</keyword>
<organism evidence="4 5">
    <name type="scientific">Ramazzottius varieornatus</name>
    <name type="common">Water bear</name>
    <name type="synonym">Tardigrade</name>
    <dbReference type="NCBI Taxonomy" id="947166"/>
    <lineage>
        <taxon>Eukaryota</taxon>
        <taxon>Metazoa</taxon>
        <taxon>Ecdysozoa</taxon>
        <taxon>Tardigrada</taxon>
        <taxon>Eutardigrada</taxon>
        <taxon>Parachela</taxon>
        <taxon>Hypsibioidea</taxon>
        <taxon>Ramazzottiidae</taxon>
        <taxon>Ramazzottius</taxon>
    </lineage>
</organism>
<dbReference type="SUPFAM" id="SSF50182">
    <property type="entry name" value="Sm-like ribonucleoproteins"/>
    <property type="match status" value="1"/>
</dbReference>
<feature type="compositionally biased region" description="Polar residues" evidence="2">
    <location>
        <begin position="24"/>
        <end position="36"/>
    </location>
</feature>
<protein>
    <recommendedName>
        <fullName evidence="3">Sm domain-containing protein</fullName>
    </recommendedName>
</protein>
<proteinExistence type="inferred from homology"/>
<dbReference type="EMBL" id="BDGG01000004">
    <property type="protein sequence ID" value="GAU98434.1"/>
    <property type="molecule type" value="Genomic_DNA"/>
</dbReference>
<evidence type="ECO:0000256" key="2">
    <source>
        <dbReference type="SAM" id="MobiDB-lite"/>
    </source>
</evidence>
<dbReference type="STRING" id="947166.A0A1D1V9X2"/>
<dbReference type="InterPro" id="IPR001163">
    <property type="entry name" value="Sm_dom_euk/arc"/>
</dbReference>
<dbReference type="GO" id="GO:0031417">
    <property type="term" value="C:NatC complex"/>
    <property type="evidence" value="ECO:0007669"/>
    <property type="project" value="InterPro"/>
</dbReference>
<dbReference type="InterPro" id="IPR034110">
    <property type="entry name" value="LSMD1_Sm"/>
</dbReference>
<evidence type="ECO:0000313" key="4">
    <source>
        <dbReference type="EMBL" id="GAU98434.1"/>
    </source>
</evidence>
<feature type="region of interest" description="Disordered" evidence="2">
    <location>
        <begin position="1"/>
        <end position="36"/>
    </location>
</feature>
<dbReference type="AlphaFoldDB" id="A0A1D1V9X2"/>
<dbReference type="PANTHER" id="PTHR10701">
    <property type="entry name" value="SMALL NUCLEAR RIBONUCLEOPROTEIN-ASSOCIATED PROTEIN B AND N"/>
    <property type="match status" value="1"/>
</dbReference>
<comment type="caution">
    <text evidence="4">The sequence shown here is derived from an EMBL/GenBank/DDBJ whole genome shotgun (WGS) entry which is preliminary data.</text>
</comment>
<comment type="similarity">
    <text evidence="1">Belongs to the snRNP Sm proteins family.</text>
</comment>
<dbReference type="Pfam" id="PF01423">
    <property type="entry name" value="LSM"/>
    <property type="match status" value="1"/>
</dbReference>
<accession>A0A1D1V9X2</accession>
<dbReference type="InterPro" id="IPR010920">
    <property type="entry name" value="LSM_dom_sf"/>
</dbReference>
<dbReference type="PANTHER" id="PTHR10701:SF5">
    <property type="entry name" value="N-ALPHA-ACETYLTRANSFERASE 38, NATC AUXILIARY SUBUNIT"/>
    <property type="match status" value="1"/>
</dbReference>
<sequence length="123" mass="13987">MESPPEVDAEVDETRRIDHKQKEPASTSPFNFSAATSPGRTEIQKLFNKEFKLILKDDRVVIGTFFCTDKDANIVLGGAREYENDAEFTSRKKEPRFVGLVMVNIKNLKALFVDTKEVQTPTY</sequence>